<dbReference type="Proteomes" id="UP000014174">
    <property type="component" value="Unassembled WGS sequence"/>
</dbReference>
<evidence type="ECO:0000313" key="1">
    <source>
        <dbReference type="EMBL" id="EOR96150.1"/>
    </source>
</evidence>
<dbReference type="STRING" id="1150600.ADIARSV_0663"/>
<organism evidence="1 2">
    <name type="scientific">Arcticibacter svalbardensis MN12-7</name>
    <dbReference type="NCBI Taxonomy" id="1150600"/>
    <lineage>
        <taxon>Bacteria</taxon>
        <taxon>Pseudomonadati</taxon>
        <taxon>Bacteroidota</taxon>
        <taxon>Sphingobacteriia</taxon>
        <taxon>Sphingobacteriales</taxon>
        <taxon>Sphingobacteriaceae</taxon>
        <taxon>Arcticibacter</taxon>
    </lineage>
</organism>
<dbReference type="InterPro" id="IPR011990">
    <property type="entry name" value="TPR-like_helical_dom_sf"/>
</dbReference>
<proteinExistence type="predicted"/>
<dbReference type="Gene3D" id="1.25.40.10">
    <property type="entry name" value="Tetratricopeptide repeat domain"/>
    <property type="match status" value="1"/>
</dbReference>
<dbReference type="EMBL" id="AQPN01000023">
    <property type="protein sequence ID" value="EOR96150.1"/>
    <property type="molecule type" value="Genomic_DNA"/>
</dbReference>
<protein>
    <submittedName>
        <fullName evidence="1">Uncharacterized protein</fullName>
    </submittedName>
</protein>
<gene>
    <name evidence="1" type="ORF">ADIARSV_0663</name>
</gene>
<sequence>MSCTSTRPEYIEDLFNATGYSFLRDKKLKEAIGVFKFNVKMHTKASSTYDSLGEGYAAMRDKKLAKESYEIQSNSTRKIQWP</sequence>
<dbReference type="AlphaFoldDB" id="R9GXE9"/>
<name>R9GXE9_9SPHI</name>
<keyword evidence="2" id="KW-1185">Reference proteome</keyword>
<comment type="caution">
    <text evidence="1">The sequence shown here is derived from an EMBL/GenBank/DDBJ whole genome shotgun (WGS) entry which is preliminary data.</text>
</comment>
<evidence type="ECO:0000313" key="2">
    <source>
        <dbReference type="Proteomes" id="UP000014174"/>
    </source>
</evidence>
<accession>R9GXE9</accession>
<reference evidence="1 2" key="1">
    <citation type="journal article" date="2013" name="Genome Announc.">
        <title>Draft Genome Sequence of Arcticibacter svalbardensis Strain MN12-7T, a Member of the Family Sphingobacteriaceae Isolated from an Arctic Soil Sample.</title>
        <authorList>
            <person name="Shivaji S."/>
            <person name="Ara S."/>
            <person name="Prasad S."/>
            <person name="Manasa B.P."/>
            <person name="Begum Z."/>
            <person name="Singh A."/>
            <person name="Kumar Pinnaka A."/>
        </authorList>
    </citation>
    <scope>NUCLEOTIDE SEQUENCE [LARGE SCALE GENOMIC DNA]</scope>
    <source>
        <strain evidence="1 2">MN12-7</strain>
    </source>
</reference>